<evidence type="ECO:0000313" key="2">
    <source>
        <dbReference type="Proteomes" id="UP000004995"/>
    </source>
</evidence>
<accession>K3YFM2</accession>
<organism evidence="1 2">
    <name type="scientific">Setaria italica</name>
    <name type="common">Foxtail millet</name>
    <name type="synonym">Panicum italicum</name>
    <dbReference type="NCBI Taxonomy" id="4555"/>
    <lineage>
        <taxon>Eukaryota</taxon>
        <taxon>Viridiplantae</taxon>
        <taxon>Streptophyta</taxon>
        <taxon>Embryophyta</taxon>
        <taxon>Tracheophyta</taxon>
        <taxon>Spermatophyta</taxon>
        <taxon>Magnoliopsida</taxon>
        <taxon>Liliopsida</taxon>
        <taxon>Poales</taxon>
        <taxon>Poaceae</taxon>
        <taxon>PACMAD clade</taxon>
        <taxon>Panicoideae</taxon>
        <taxon>Panicodae</taxon>
        <taxon>Paniceae</taxon>
        <taxon>Cenchrinae</taxon>
        <taxon>Setaria</taxon>
    </lineage>
</organism>
<sequence>MLPKCHLYPRISFLSHIDGRVVNNLYFQDCGWRSKLFAYPKT</sequence>
<protein>
    <submittedName>
        <fullName evidence="1">Uncharacterized protein</fullName>
    </submittedName>
</protein>
<dbReference type="AlphaFoldDB" id="K3YFM2"/>
<evidence type="ECO:0000313" key="1">
    <source>
        <dbReference type="EnsemblPlants" id="KQK97032"/>
    </source>
</evidence>
<name>K3YFM2_SETIT</name>
<dbReference type="Proteomes" id="UP000004995">
    <property type="component" value="Unassembled WGS sequence"/>
</dbReference>
<keyword evidence="2" id="KW-1185">Reference proteome</keyword>
<dbReference type="EMBL" id="AGNK02004315">
    <property type="status" value="NOT_ANNOTATED_CDS"/>
    <property type="molecule type" value="Genomic_DNA"/>
</dbReference>
<dbReference type="HOGENOM" id="CLU_3261481_0_0_1"/>
<reference evidence="2" key="1">
    <citation type="journal article" date="2012" name="Nat. Biotechnol.">
        <title>Reference genome sequence of the model plant Setaria.</title>
        <authorList>
            <person name="Bennetzen J.L."/>
            <person name="Schmutz J."/>
            <person name="Wang H."/>
            <person name="Percifield R."/>
            <person name="Hawkins J."/>
            <person name="Pontaroli A.C."/>
            <person name="Estep M."/>
            <person name="Feng L."/>
            <person name="Vaughn J.N."/>
            <person name="Grimwood J."/>
            <person name="Jenkins J."/>
            <person name="Barry K."/>
            <person name="Lindquist E."/>
            <person name="Hellsten U."/>
            <person name="Deshpande S."/>
            <person name="Wang X."/>
            <person name="Wu X."/>
            <person name="Mitros T."/>
            <person name="Triplett J."/>
            <person name="Yang X."/>
            <person name="Ye C.Y."/>
            <person name="Mauro-Herrera M."/>
            <person name="Wang L."/>
            <person name="Li P."/>
            <person name="Sharma M."/>
            <person name="Sharma R."/>
            <person name="Ronald P.C."/>
            <person name="Panaud O."/>
            <person name="Kellogg E.A."/>
            <person name="Brutnell T.P."/>
            <person name="Doust A.N."/>
            <person name="Tuskan G.A."/>
            <person name="Rokhsar D."/>
            <person name="Devos K.M."/>
        </authorList>
    </citation>
    <scope>NUCLEOTIDE SEQUENCE [LARGE SCALE GENOMIC DNA]</scope>
    <source>
        <strain evidence="2">cv. Yugu1</strain>
    </source>
</reference>
<dbReference type="Gramene" id="KQK97032">
    <property type="protein sequence ID" value="KQK97032"/>
    <property type="gene ID" value="SETIT_013040mg"/>
</dbReference>
<proteinExistence type="predicted"/>
<dbReference type="EnsemblPlants" id="KQK97032">
    <property type="protein sequence ID" value="KQK97032"/>
    <property type="gene ID" value="SETIT_013040mg"/>
</dbReference>
<reference evidence="1" key="2">
    <citation type="submission" date="2018-08" db="UniProtKB">
        <authorList>
            <consortium name="EnsemblPlants"/>
        </authorList>
    </citation>
    <scope>IDENTIFICATION</scope>
    <source>
        <strain evidence="1">Yugu1</strain>
    </source>
</reference>
<dbReference type="InParanoid" id="K3YFM2"/>